<feature type="compositionally biased region" description="Basic and acidic residues" evidence="1">
    <location>
        <begin position="1"/>
        <end position="11"/>
    </location>
</feature>
<keyword evidence="3" id="KW-1185">Reference proteome</keyword>
<feature type="compositionally biased region" description="Polar residues" evidence="1">
    <location>
        <begin position="12"/>
        <end position="37"/>
    </location>
</feature>
<organism evidence="2 3">
    <name type="scientific">Vespula pensylvanica</name>
    <name type="common">Western yellow jacket</name>
    <name type="synonym">Wasp</name>
    <dbReference type="NCBI Taxonomy" id="30213"/>
    <lineage>
        <taxon>Eukaryota</taxon>
        <taxon>Metazoa</taxon>
        <taxon>Ecdysozoa</taxon>
        <taxon>Arthropoda</taxon>
        <taxon>Hexapoda</taxon>
        <taxon>Insecta</taxon>
        <taxon>Pterygota</taxon>
        <taxon>Neoptera</taxon>
        <taxon>Endopterygota</taxon>
        <taxon>Hymenoptera</taxon>
        <taxon>Apocrita</taxon>
        <taxon>Aculeata</taxon>
        <taxon>Vespoidea</taxon>
        <taxon>Vespidae</taxon>
        <taxon>Vespinae</taxon>
        <taxon>Vespula</taxon>
    </lineage>
</organism>
<protein>
    <submittedName>
        <fullName evidence="2">Uncharacterized protein</fullName>
    </submittedName>
</protein>
<name>A0A834MZB6_VESPE</name>
<dbReference type="AlphaFoldDB" id="A0A834MZB6"/>
<dbReference type="EMBL" id="JACSDY010000023">
    <property type="protein sequence ID" value="KAF7390662.1"/>
    <property type="molecule type" value="Genomic_DNA"/>
</dbReference>
<dbReference type="Proteomes" id="UP000600918">
    <property type="component" value="Unassembled WGS sequence"/>
</dbReference>
<reference evidence="2" key="1">
    <citation type="journal article" date="2020" name="G3 (Bethesda)">
        <title>High-Quality Assemblies for Three Invasive Social Wasps from the &lt;i&gt;Vespula&lt;/i&gt; Genus.</title>
        <authorList>
            <person name="Harrop T.W.R."/>
            <person name="Guhlin J."/>
            <person name="McLaughlin G.M."/>
            <person name="Permina E."/>
            <person name="Stockwell P."/>
            <person name="Gilligan J."/>
            <person name="Le Lec M.F."/>
            <person name="Gruber M.A.M."/>
            <person name="Quinn O."/>
            <person name="Lovegrove M."/>
            <person name="Duncan E.J."/>
            <person name="Remnant E.J."/>
            <person name="Van Eeckhoven J."/>
            <person name="Graham B."/>
            <person name="Knapp R.A."/>
            <person name="Langford K.W."/>
            <person name="Kronenberg Z."/>
            <person name="Press M.O."/>
            <person name="Eacker S.M."/>
            <person name="Wilson-Rankin E.E."/>
            <person name="Purcell J."/>
            <person name="Lester P.J."/>
            <person name="Dearden P.K."/>
        </authorList>
    </citation>
    <scope>NUCLEOTIDE SEQUENCE</scope>
    <source>
        <strain evidence="2">Volc-1</strain>
    </source>
</reference>
<gene>
    <name evidence="2" type="ORF">H0235_017824</name>
</gene>
<comment type="caution">
    <text evidence="2">The sequence shown here is derived from an EMBL/GenBank/DDBJ whole genome shotgun (WGS) entry which is preliminary data.</text>
</comment>
<evidence type="ECO:0000313" key="3">
    <source>
        <dbReference type="Proteomes" id="UP000600918"/>
    </source>
</evidence>
<proteinExistence type="predicted"/>
<feature type="region of interest" description="Disordered" evidence="1">
    <location>
        <begin position="1"/>
        <end position="38"/>
    </location>
</feature>
<evidence type="ECO:0000313" key="2">
    <source>
        <dbReference type="EMBL" id="KAF7390662.1"/>
    </source>
</evidence>
<sequence>MESNRGKEEKQGSPTMSSTVAGQDQSFSNTNLTTTKKPLQDYGASNVLVLGMEVNGVKYQGILLPQKECKNKII</sequence>
<accession>A0A834MZB6</accession>
<evidence type="ECO:0000256" key="1">
    <source>
        <dbReference type="SAM" id="MobiDB-lite"/>
    </source>
</evidence>